<dbReference type="InterPro" id="IPR018376">
    <property type="entry name" value="Enoyl-CoA_hyd/isom_CS"/>
</dbReference>
<evidence type="ECO:0000256" key="3">
    <source>
        <dbReference type="RuleBase" id="RU003707"/>
    </source>
</evidence>
<dbReference type="CDD" id="cd06558">
    <property type="entry name" value="crotonase-like"/>
    <property type="match status" value="1"/>
</dbReference>
<evidence type="ECO:0000256" key="2">
    <source>
        <dbReference type="ARBA" id="ARBA00023239"/>
    </source>
</evidence>
<organism evidence="4 5">
    <name type="scientific">Primorskyibacter flagellatus</name>
    <dbReference type="NCBI Taxonomy" id="1387277"/>
    <lineage>
        <taxon>Bacteria</taxon>
        <taxon>Pseudomonadati</taxon>
        <taxon>Pseudomonadota</taxon>
        <taxon>Alphaproteobacteria</taxon>
        <taxon>Rhodobacterales</taxon>
        <taxon>Roseobacteraceae</taxon>
        <taxon>Primorskyibacter</taxon>
    </lineage>
</organism>
<gene>
    <name evidence="4" type="ORF">GCM10011360_36750</name>
</gene>
<proteinExistence type="inferred from homology"/>
<dbReference type="EMBL" id="BMFJ01000002">
    <property type="protein sequence ID" value="GGE46109.1"/>
    <property type="molecule type" value="Genomic_DNA"/>
</dbReference>
<reference evidence="5" key="1">
    <citation type="journal article" date="2019" name="Int. J. Syst. Evol. Microbiol.">
        <title>The Global Catalogue of Microorganisms (GCM) 10K type strain sequencing project: providing services to taxonomists for standard genome sequencing and annotation.</title>
        <authorList>
            <consortium name="The Broad Institute Genomics Platform"/>
            <consortium name="The Broad Institute Genome Sequencing Center for Infectious Disease"/>
            <person name="Wu L."/>
            <person name="Ma J."/>
        </authorList>
    </citation>
    <scope>NUCLEOTIDE SEQUENCE [LARGE SCALE GENOMIC DNA]</scope>
    <source>
        <strain evidence="5">CGMCC 1.12664</strain>
    </source>
</reference>
<dbReference type="SUPFAM" id="SSF52096">
    <property type="entry name" value="ClpP/crotonase"/>
    <property type="match status" value="1"/>
</dbReference>
<dbReference type="Gene3D" id="1.10.12.10">
    <property type="entry name" value="Lyase 2-enoyl-coa Hydratase, Chain A, domain 2"/>
    <property type="match status" value="1"/>
</dbReference>
<protein>
    <submittedName>
        <fullName evidence="4">Crotonase</fullName>
    </submittedName>
</protein>
<dbReference type="PROSITE" id="PS00166">
    <property type="entry name" value="ENOYL_COA_HYDRATASE"/>
    <property type="match status" value="1"/>
</dbReference>
<evidence type="ECO:0000256" key="1">
    <source>
        <dbReference type="ARBA" id="ARBA00005254"/>
    </source>
</evidence>
<dbReference type="GO" id="GO:0006635">
    <property type="term" value="P:fatty acid beta-oxidation"/>
    <property type="evidence" value="ECO:0007669"/>
    <property type="project" value="TreeGrafter"/>
</dbReference>
<dbReference type="PANTHER" id="PTHR11941:SF54">
    <property type="entry name" value="ENOYL-COA HYDRATASE, MITOCHONDRIAL"/>
    <property type="match status" value="1"/>
</dbReference>
<keyword evidence="2" id="KW-0456">Lyase</keyword>
<dbReference type="Proteomes" id="UP000612855">
    <property type="component" value="Unassembled WGS sequence"/>
</dbReference>
<accession>A0A917AEU5</accession>
<evidence type="ECO:0000313" key="4">
    <source>
        <dbReference type="EMBL" id="GGE46109.1"/>
    </source>
</evidence>
<dbReference type="InterPro" id="IPR014748">
    <property type="entry name" value="Enoyl-CoA_hydra_C"/>
</dbReference>
<dbReference type="GO" id="GO:0016836">
    <property type="term" value="F:hydro-lyase activity"/>
    <property type="evidence" value="ECO:0007669"/>
    <property type="project" value="UniProtKB-ARBA"/>
</dbReference>
<evidence type="ECO:0000313" key="5">
    <source>
        <dbReference type="Proteomes" id="UP000612855"/>
    </source>
</evidence>
<sequence length="258" mass="27892">MSVQFDITDGIATVTLNRPEAMNSLDPASKDELREIWQRLATDDEIRVAILTGTGEKAFCTGSDLKKTPPPEESFAQLFFGMASRDHLLAGMEFDTPIIAAVNGYAMGGGLELALACDIRIASENARFGLSEVRVGSLPGAGGSQRLPRAIGQSDAMLMMLTGDPVDAAEALRMGLVSRVVAPDKLLEEAHRIAGRIAANAPLSVKAIKRLVRDGSEMPLIAAVNYERLAWGALRDSEDRLEGRKAFQEKRPPVYRGR</sequence>
<dbReference type="Pfam" id="PF00378">
    <property type="entry name" value="ECH_1"/>
    <property type="match status" value="1"/>
</dbReference>
<keyword evidence="5" id="KW-1185">Reference proteome</keyword>
<comment type="similarity">
    <text evidence="1 3">Belongs to the enoyl-CoA hydratase/isomerase family.</text>
</comment>
<comment type="caution">
    <text evidence="4">The sequence shown here is derived from an EMBL/GenBank/DDBJ whole genome shotgun (WGS) entry which is preliminary data.</text>
</comment>
<dbReference type="FunFam" id="3.90.226.10:FF:000009">
    <property type="entry name" value="Carnitinyl-CoA dehydratase"/>
    <property type="match status" value="1"/>
</dbReference>
<dbReference type="FunFam" id="1.10.12.10:FF:000001">
    <property type="entry name" value="Probable enoyl-CoA hydratase, mitochondrial"/>
    <property type="match status" value="1"/>
</dbReference>
<dbReference type="Gene3D" id="3.90.226.10">
    <property type="entry name" value="2-enoyl-CoA Hydratase, Chain A, domain 1"/>
    <property type="match status" value="1"/>
</dbReference>
<dbReference type="PANTHER" id="PTHR11941">
    <property type="entry name" value="ENOYL-COA HYDRATASE-RELATED"/>
    <property type="match status" value="1"/>
</dbReference>
<dbReference type="RefSeq" id="WP_188479272.1">
    <property type="nucleotide sequence ID" value="NZ_BMFJ01000002.1"/>
</dbReference>
<dbReference type="InterPro" id="IPR029045">
    <property type="entry name" value="ClpP/crotonase-like_dom_sf"/>
</dbReference>
<dbReference type="InterPro" id="IPR001753">
    <property type="entry name" value="Enoyl-CoA_hydra/iso"/>
</dbReference>
<name>A0A917AEU5_9RHOB</name>
<dbReference type="AlphaFoldDB" id="A0A917AEU5"/>